<keyword evidence="1" id="KW-1133">Transmembrane helix</keyword>
<comment type="caution">
    <text evidence="2">The sequence shown here is derived from an EMBL/GenBank/DDBJ whole genome shotgun (WGS) entry which is preliminary data.</text>
</comment>
<name>A0A2N6ULB6_9FIRM</name>
<reference evidence="2 3" key="1">
    <citation type="submission" date="2017-09" db="EMBL/GenBank/DDBJ databases">
        <title>Bacterial strain isolated from the female urinary microbiota.</title>
        <authorList>
            <person name="Thomas-White K."/>
            <person name="Kumar N."/>
            <person name="Forster S."/>
            <person name="Putonti C."/>
            <person name="Lawley T."/>
            <person name="Wolfe A.J."/>
        </authorList>
    </citation>
    <scope>NUCLEOTIDE SEQUENCE [LARGE SCALE GENOMIC DNA]</scope>
    <source>
        <strain evidence="2 3">UMB0204</strain>
    </source>
</reference>
<dbReference type="Gene3D" id="3.90.420.10">
    <property type="entry name" value="Oxidoreductase, molybdopterin-binding domain"/>
    <property type="match status" value="1"/>
</dbReference>
<keyword evidence="1" id="KW-0812">Transmembrane</keyword>
<dbReference type="EMBL" id="PNHP01000001">
    <property type="protein sequence ID" value="PMC82586.1"/>
    <property type="molecule type" value="Genomic_DNA"/>
</dbReference>
<feature type="transmembrane region" description="Helical" evidence="1">
    <location>
        <begin position="21"/>
        <end position="39"/>
    </location>
</feature>
<gene>
    <name evidence="2" type="ORF">CJ192_02305</name>
</gene>
<dbReference type="AlphaFoldDB" id="A0A2N6ULB6"/>
<protein>
    <submittedName>
        <fullName evidence="2">Oxidoreductase</fullName>
    </submittedName>
</protein>
<sequence>MRRRKKNNTFLKLYRKNKYNLILLVFVIVIGLFLFSKALDFLSNRNLSSYDNEIIVVKNNDNEIDSLSLKELRKLGSTESKVTLENGEEFTLTGVAIEKILKKEKINPNLNNVVEFSDQKGNKTSLSMETALEVNRVILVYKIDSKPNIEYNKKLGVLFALDKQDKDSGKWIRNIQTINIK</sequence>
<accession>A0A2N6ULB6</accession>
<keyword evidence="1" id="KW-0472">Membrane</keyword>
<dbReference type="RefSeq" id="WP_102197612.1">
    <property type="nucleotide sequence ID" value="NZ_PNHP01000001.1"/>
</dbReference>
<evidence type="ECO:0000313" key="3">
    <source>
        <dbReference type="Proteomes" id="UP000235658"/>
    </source>
</evidence>
<evidence type="ECO:0000313" key="2">
    <source>
        <dbReference type="EMBL" id="PMC82586.1"/>
    </source>
</evidence>
<dbReference type="Proteomes" id="UP000235658">
    <property type="component" value="Unassembled WGS sequence"/>
</dbReference>
<evidence type="ECO:0000256" key="1">
    <source>
        <dbReference type="SAM" id="Phobius"/>
    </source>
</evidence>
<organism evidence="2 3">
    <name type="scientific">Anaerococcus hydrogenalis</name>
    <dbReference type="NCBI Taxonomy" id="33029"/>
    <lineage>
        <taxon>Bacteria</taxon>
        <taxon>Bacillati</taxon>
        <taxon>Bacillota</taxon>
        <taxon>Tissierellia</taxon>
        <taxon>Tissierellales</taxon>
        <taxon>Peptoniphilaceae</taxon>
        <taxon>Anaerococcus</taxon>
    </lineage>
</organism>
<proteinExistence type="predicted"/>
<dbReference type="GeneID" id="84578011"/>
<dbReference type="InterPro" id="IPR036374">
    <property type="entry name" value="OxRdtase_Mopterin-bd_sf"/>
</dbReference>